<keyword evidence="3" id="KW-0413">Isomerase</keyword>
<evidence type="ECO:0000256" key="1">
    <source>
        <dbReference type="ARBA" id="ARBA00022960"/>
    </source>
</evidence>
<evidence type="ECO:0000313" key="5">
    <source>
        <dbReference type="EMBL" id="GAI05971.1"/>
    </source>
</evidence>
<dbReference type="Gene3D" id="3.40.50.1860">
    <property type="match status" value="1"/>
</dbReference>
<dbReference type="InterPro" id="IPR001920">
    <property type="entry name" value="Asp/Glu_race"/>
</dbReference>
<organism evidence="5">
    <name type="scientific">marine sediment metagenome</name>
    <dbReference type="NCBI Taxonomy" id="412755"/>
    <lineage>
        <taxon>unclassified sequences</taxon>
        <taxon>metagenomes</taxon>
        <taxon>ecological metagenomes</taxon>
    </lineage>
</organism>
<dbReference type="GO" id="GO:0071555">
    <property type="term" value="P:cell wall organization"/>
    <property type="evidence" value="ECO:0007669"/>
    <property type="project" value="UniProtKB-KW"/>
</dbReference>
<keyword evidence="1" id="KW-0133">Cell shape</keyword>
<dbReference type="InterPro" id="IPR033134">
    <property type="entry name" value="Asp/Glu_racemase_AS_2"/>
</dbReference>
<dbReference type="GO" id="GO:0008360">
    <property type="term" value="P:regulation of cell shape"/>
    <property type="evidence" value="ECO:0007669"/>
    <property type="project" value="UniProtKB-KW"/>
</dbReference>
<dbReference type="GO" id="GO:0009252">
    <property type="term" value="P:peptidoglycan biosynthetic process"/>
    <property type="evidence" value="ECO:0007669"/>
    <property type="project" value="UniProtKB-KW"/>
</dbReference>
<dbReference type="PANTHER" id="PTHR21198">
    <property type="entry name" value="GLUTAMATE RACEMASE"/>
    <property type="match status" value="1"/>
</dbReference>
<dbReference type="EMBL" id="BARV01008622">
    <property type="protein sequence ID" value="GAI05971.1"/>
    <property type="molecule type" value="Genomic_DNA"/>
</dbReference>
<comment type="caution">
    <text evidence="5">The sequence shown here is derived from an EMBL/GenBank/DDBJ whole genome shotgun (WGS) entry which is preliminary data.</text>
</comment>
<gene>
    <name evidence="5" type="ORF">S06H3_17274</name>
</gene>
<dbReference type="InterPro" id="IPR015942">
    <property type="entry name" value="Asp/Glu/hydantoin_racemase"/>
</dbReference>
<name>X1LJI1_9ZZZZ</name>
<dbReference type="GO" id="GO:0008881">
    <property type="term" value="F:glutamate racemase activity"/>
    <property type="evidence" value="ECO:0007669"/>
    <property type="project" value="TreeGrafter"/>
</dbReference>
<sequence>VIGPASRAAVQLTKKKAIGVIGTEGTINSGVYYQTIKQLDNEIEIYSQACPLFTPMVEEGLLEGEIPQKVADMYLSELAKKPIDILILGCTHYPLLREPISKCMGPGITVLDPATVVASELKQRLSENNLLSDEAGGHRKFFFTSQPQKAEKIIQHLAIRVDTIGLADLPGQKPC</sequence>
<dbReference type="PANTHER" id="PTHR21198:SF2">
    <property type="entry name" value="GLUTAMATE RACEMASE"/>
    <property type="match status" value="1"/>
</dbReference>
<accession>X1LJI1</accession>
<evidence type="ECO:0000256" key="2">
    <source>
        <dbReference type="ARBA" id="ARBA00022984"/>
    </source>
</evidence>
<dbReference type="FunFam" id="3.40.50.1860:FF:000001">
    <property type="entry name" value="Glutamate racemase"/>
    <property type="match status" value="1"/>
</dbReference>
<evidence type="ECO:0000256" key="4">
    <source>
        <dbReference type="ARBA" id="ARBA00023316"/>
    </source>
</evidence>
<protein>
    <submittedName>
        <fullName evidence="5">Uncharacterized protein</fullName>
    </submittedName>
</protein>
<dbReference type="Pfam" id="PF01177">
    <property type="entry name" value="Asp_Glu_race"/>
    <property type="match status" value="1"/>
</dbReference>
<dbReference type="SUPFAM" id="SSF53681">
    <property type="entry name" value="Aspartate/glutamate racemase"/>
    <property type="match status" value="1"/>
</dbReference>
<evidence type="ECO:0000256" key="3">
    <source>
        <dbReference type="ARBA" id="ARBA00023235"/>
    </source>
</evidence>
<dbReference type="PROSITE" id="PS00924">
    <property type="entry name" value="ASP_GLU_RACEMASE_2"/>
    <property type="match status" value="1"/>
</dbReference>
<proteinExistence type="predicted"/>
<reference evidence="5" key="1">
    <citation type="journal article" date="2014" name="Front. Microbiol.">
        <title>High frequency of phylogenetically diverse reductive dehalogenase-homologous genes in deep subseafloor sedimentary metagenomes.</title>
        <authorList>
            <person name="Kawai M."/>
            <person name="Futagami T."/>
            <person name="Toyoda A."/>
            <person name="Takaki Y."/>
            <person name="Nishi S."/>
            <person name="Hori S."/>
            <person name="Arai W."/>
            <person name="Tsubouchi T."/>
            <person name="Morono Y."/>
            <person name="Uchiyama I."/>
            <person name="Ito T."/>
            <person name="Fujiyama A."/>
            <person name="Inagaki F."/>
            <person name="Takami H."/>
        </authorList>
    </citation>
    <scope>NUCLEOTIDE SEQUENCE</scope>
    <source>
        <strain evidence="5">Expedition CK06-06</strain>
    </source>
</reference>
<dbReference type="AlphaFoldDB" id="X1LJI1"/>
<feature type="non-terminal residue" evidence="5">
    <location>
        <position position="1"/>
    </location>
</feature>
<keyword evidence="4" id="KW-0961">Cell wall biogenesis/degradation</keyword>
<keyword evidence="2" id="KW-0573">Peptidoglycan synthesis</keyword>